<dbReference type="InterPro" id="IPR004331">
    <property type="entry name" value="SPX_dom"/>
</dbReference>
<reference evidence="9" key="2">
    <citation type="submission" date="2014-06" db="EMBL/GenBank/DDBJ databases">
        <authorList>
            <person name="Berkman J.Paul."/>
        </authorList>
    </citation>
    <scope>NUCLEOTIDE SEQUENCE [LARGE SCALE GENOMIC DNA]</scope>
</reference>
<keyword evidence="10" id="KW-1185">Reference proteome</keyword>
<feature type="compositionally biased region" description="Polar residues" evidence="5">
    <location>
        <begin position="154"/>
        <end position="165"/>
    </location>
</feature>
<gene>
    <name evidence="9" type="primary">SSCI42130.1</name>
    <name evidence="8" type="ORF">SPSC_04311</name>
</gene>
<evidence type="ECO:0000313" key="10">
    <source>
        <dbReference type="Proteomes" id="UP000242770"/>
    </source>
</evidence>
<dbReference type="InterPro" id="IPR018957">
    <property type="entry name" value="Znf_C3HC4_RING-type"/>
</dbReference>
<dbReference type="PROSITE" id="PS51382">
    <property type="entry name" value="SPX"/>
    <property type="match status" value="1"/>
</dbReference>
<dbReference type="Gene3D" id="3.30.40.10">
    <property type="entry name" value="Zinc/RING finger domain, C3HC4 (zinc finger)"/>
    <property type="match status" value="1"/>
</dbReference>
<sequence>MKFGKTYMETMADPAFPEEWRNGALEYKHLKKLINGVVAELESIGLGADVLRELLVRPEDEANGFPQDSPKHKSRPLPANADDSESALADDSGNSSEQEDQDDAPNKLTPAGKWVSDFSVDMIRRASSPGKSVAATDASKAAEAAEAPSGSTSQADQAQQPSAKSDQLLVPSSPKPRRYSHGVDAVNSSMDNMHLNSETRGRASFSASSPPDSSKWAGLGRKDLAAMGLSKRHSDGNTTAGISRSHDPSPGRHDWSASKWREEAKLDWDPSSNPAQNGRTMLSPPNTSRTDKSTSPARHRWVEGKYGRRARAEYELGGTPDHPVPRIRLFIESPLPSDDEGDDEDAGNSESTSLSDDASSRKSLEEQIIELPATPTRRFSTIPEDGPEGETREQKVERQSEIRRKRGTRSREVVIPLTADTQFLDTLTHALQNLSNIQTHQRDNFVLETESLCSAIARASSPFASKNDLYVWREIFGLWVDMQVFESQREKDRGELSIDESEARLKRFALELAKRGWIHDPNSPAPSKKGRLVKLKLGSGPSSQGLNNQASAAAIEDFLRLNFALLDVKKFQRVNVEAARKILKKHDKRTALTASNDLRAFMAQQEAARRAMGIHPVGSGGVINLPVSAFQPAADVSNGNSTALVSSAAHPSLAALLPSATTGILSESLPHILLSLVTITLLPILPAVDDYSCAICTSVAWRPVRLDCSHLFCLRCLVKLQRQGKDDCPLCRAPGVVKTADRRNMDEEADKYLQTWFPREVKEKTKENEKDRRKEDLEALGLREEKCVIQ</sequence>
<accession>A0A0F7S4Q4</accession>
<dbReference type="SUPFAM" id="SSF57850">
    <property type="entry name" value="RING/U-box"/>
    <property type="match status" value="1"/>
</dbReference>
<evidence type="ECO:0008006" key="11">
    <source>
        <dbReference type="Google" id="ProtNLM"/>
    </source>
</evidence>
<evidence type="ECO:0000313" key="8">
    <source>
        <dbReference type="EMBL" id="CDR88484.1"/>
    </source>
</evidence>
<evidence type="ECO:0000256" key="4">
    <source>
        <dbReference type="PROSITE-ProRule" id="PRU00175"/>
    </source>
</evidence>
<dbReference type="InterPro" id="IPR001841">
    <property type="entry name" value="Znf_RING"/>
</dbReference>
<feature type="compositionally biased region" description="Polar residues" evidence="5">
    <location>
        <begin position="270"/>
        <end position="296"/>
    </location>
</feature>
<dbReference type="CDD" id="cd23137">
    <property type="entry name" value="RING-HC_TRY3-like"/>
    <property type="match status" value="1"/>
</dbReference>
<feature type="compositionally biased region" description="Basic and acidic residues" evidence="5">
    <location>
        <begin position="389"/>
        <end position="402"/>
    </location>
</feature>
<dbReference type="AlphaFoldDB" id="A0A0F7S4Q4"/>
<evidence type="ECO:0000259" key="7">
    <source>
        <dbReference type="PROSITE" id="PS51382"/>
    </source>
</evidence>
<dbReference type="Pfam" id="PF03105">
    <property type="entry name" value="SPX"/>
    <property type="match status" value="1"/>
</dbReference>
<evidence type="ECO:0000259" key="6">
    <source>
        <dbReference type="PROSITE" id="PS50089"/>
    </source>
</evidence>
<dbReference type="SMART" id="SM00184">
    <property type="entry name" value="RING"/>
    <property type="match status" value="1"/>
</dbReference>
<feature type="compositionally biased region" description="Basic and acidic residues" evidence="5">
    <location>
        <begin position="244"/>
        <end position="268"/>
    </location>
</feature>
<dbReference type="PROSITE" id="PS50089">
    <property type="entry name" value="ZF_RING_2"/>
    <property type="match status" value="1"/>
</dbReference>
<dbReference type="Proteomes" id="UP000242770">
    <property type="component" value="Unassembled WGS sequence"/>
</dbReference>
<feature type="region of interest" description="Disordered" evidence="5">
    <location>
        <begin position="61"/>
        <end position="408"/>
    </location>
</feature>
<reference evidence="8" key="3">
    <citation type="submission" date="2014-06" db="EMBL/GenBank/DDBJ databases">
        <authorList>
            <person name="Ju J."/>
            <person name="Zhang J."/>
        </authorList>
    </citation>
    <scope>NUCLEOTIDE SEQUENCE</scope>
    <source>
        <strain evidence="8">SscI8</strain>
    </source>
</reference>
<dbReference type="STRING" id="49012.A0A0F7S4Q4"/>
<dbReference type="EMBL" id="LK056678">
    <property type="protein sequence ID" value="CDR88484.1"/>
    <property type="molecule type" value="Genomic_DNA"/>
</dbReference>
<dbReference type="PROSITE" id="PS00518">
    <property type="entry name" value="ZF_RING_1"/>
    <property type="match status" value="1"/>
</dbReference>
<feature type="domain" description="SPX" evidence="7">
    <location>
        <begin position="1"/>
        <end position="600"/>
    </location>
</feature>
<evidence type="ECO:0000256" key="5">
    <source>
        <dbReference type="SAM" id="MobiDB-lite"/>
    </source>
</evidence>
<dbReference type="OrthoDB" id="5588846at2759"/>
<name>A0A0F7S4Q4_9BASI</name>
<organism evidence="9 10">
    <name type="scientific">Sporisorium scitamineum</name>
    <dbReference type="NCBI Taxonomy" id="49012"/>
    <lineage>
        <taxon>Eukaryota</taxon>
        <taxon>Fungi</taxon>
        <taxon>Dikarya</taxon>
        <taxon>Basidiomycota</taxon>
        <taxon>Ustilaginomycotina</taxon>
        <taxon>Ustilaginomycetes</taxon>
        <taxon>Ustilaginales</taxon>
        <taxon>Ustilaginaceae</taxon>
        <taxon>Sporisorium</taxon>
    </lineage>
</organism>
<evidence type="ECO:0000313" key="9">
    <source>
        <dbReference type="EMBL" id="CDW97877.1"/>
    </source>
</evidence>
<dbReference type="Pfam" id="PF00097">
    <property type="entry name" value="zf-C3HC4"/>
    <property type="match status" value="1"/>
</dbReference>
<evidence type="ECO:0000256" key="1">
    <source>
        <dbReference type="ARBA" id="ARBA00022723"/>
    </source>
</evidence>
<dbReference type="InterPro" id="IPR013083">
    <property type="entry name" value="Znf_RING/FYVE/PHD"/>
</dbReference>
<protein>
    <recommendedName>
        <fullName evidence="11">RING-14 protein</fullName>
    </recommendedName>
</protein>
<keyword evidence="3" id="KW-0862">Zinc</keyword>
<proteinExistence type="predicted"/>
<feature type="compositionally biased region" description="Basic and acidic residues" evidence="5">
    <location>
        <begin position="300"/>
        <end position="314"/>
    </location>
</feature>
<feature type="compositionally biased region" description="Acidic residues" evidence="5">
    <location>
        <begin position="337"/>
        <end position="347"/>
    </location>
</feature>
<feature type="compositionally biased region" description="Low complexity" evidence="5">
    <location>
        <begin position="131"/>
        <end position="153"/>
    </location>
</feature>
<dbReference type="InterPro" id="IPR017907">
    <property type="entry name" value="Znf_RING_CS"/>
</dbReference>
<dbReference type="PANTHER" id="PTHR23327:SF51">
    <property type="entry name" value="TRANSCRIPTIONAL REGULATOR OF YEAST FORM ADHERENCE 3"/>
    <property type="match status" value="1"/>
</dbReference>
<evidence type="ECO:0000256" key="2">
    <source>
        <dbReference type="ARBA" id="ARBA00022771"/>
    </source>
</evidence>
<feature type="domain" description="RING-type" evidence="6">
    <location>
        <begin position="693"/>
        <end position="732"/>
    </location>
</feature>
<evidence type="ECO:0000256" key="3">
    <source>
        <dbReference type="ARBA" id="ARBA00022833"/>
    </source>
</evidence>
<feature type="compositionally biased region" description="Low complexity" evidence="5">
    <location>
        <begin position="203"/>
        <end position="214"/>
    </location>
</feature>
<keyword evidence="2 4" id="KW-0863">Zinc-finger</keyword>
<feature type="compositionally biased region" description="Polar residues" evidence="5">
    <location>
        <begin position="186"/>
        <end position="198"/>
    </location>
</feature>
<dbReference type="GO" id="GO:0008270">
    <property type="term" value="F:zinc ion binding"/>
    <property type="evidence" value="ECO:0007669"/>
    <property type="project" value="UniProtKB-KW"/>
</dbReference>
<reference evidence="10" key="1">
    <citation type="submission" date="2014-06" db="EMBL/GenBank/DDBJ databases">
        <authorList>
            <person name="Berkman P.J."/>
        </authorList>
    </citation>
    <scope>NUCLEOTIDE SEQUENCE [LARGE SCALE GENOMIC DNA]</scope>
</reference>
<dbReference type="EMBL" id="CCFA01002514">
    <property type="protein sequence ID" value="CDW97877.1"/>
    <property type="molecule type" value="Genomic_DNA"/>
</dbReference>
<keyword evidence="1" id="KW-0479">Metal-binding</keyword>
<dbReference type="PANTHER" id="PTHR23327">
    <property type="entry name" value="RING FINGER PROTEIN 127"/>
    <property type="match status" value="1"/>
</dbReference>